<name>A0A835M4R5_9MAGN</name>
<dbReference type="PANTHER" id="PTHR47926">
    <property type="entry name" value="PENTATRICOPEPTIDE REPEAT-CONTAINING PROTEIN"/>
    <property type="match status" value="1"/>
</dbReference>
<feature type="repeat" description="PPR" evidence="2">
    <location>
        <begin position="175"/>
        <end position="209"/>
    </location>
</feature>
<evidence type="ECO:0000256" key="1">
    <source>
        <dbReference type="ARBA" id="ARBA00022737"/>
    </source>
</evidence>
<keyword evidence="1" id="KW-0677">Repeat</keyword>
<evidence type="ECO:0000313" key="4">
    <source>
        <dbReference type="Proteomes" id="UP000631114"/>
    </source>
</evidence>
<reference evidence="3 4" key="1">
    <citation type="submission" date="2020-10" db="EMBL/GenBank/DDBJ databases">
        <title>The Coptis chinensis genome and diversification of protoberbering-type alkaloids.</title>
        <authorList>
            <person name="Wang B."/>
            <person name="Shu S."/>
            <person name="Song C."/>
            <person name="Liu Y."/>
        </authorList>
    </citation>
    <scope>NUCLEOTIDE SEQUENCE [LARGE SCALE GENOMIC DNA]</scope>
    <source>
        <strain evidence="3">HL-2020</strain>
        <tissue evidence="3">Leaf</tissue>
    </source>
</reference>
<dbReference type="GO" id="GO:0003723">
    <property type="term" value="F:RNA binding"/>
    <property type="evidence" value="ECO:0007669"/>
    <property type="project" value="InterPro"/>
</dbReference>
<keyword evidence="4" id="KW-1185">Reference proteome</keyword>
<dbReference type="Pfam" id="PF13041">
    <property type="entry name" value="PPR_2"/>
    <property type="match status" value="2"/>
</dbReference>
<dbReference type="InterPro" id="IPR002885">
    <property type="entry name" value="PPR_rpt"/>
</dbReference>
<dbReference type="FunFam" id="1.25.40.10:FF:000073">
    <property type="entry name" value="Pentatricopeptide repeat-containing protein chloroplastic"/>
    <property type="match status" value="1"/>
</dbReference>
<organism evidence="3 4">
    <name type="scientific">Coptis chinensis</name>
    <dbReference type="NCBI Taxonomy" id="261450"/>
    <lineage>
        <taxon>Eukaryota</taxon>
        <taxon>Viridiplantae</taxon>
        <taxon>Streptophyta</taxon>
        <taxon>Embryophyta</taxon>
        <taxon>Tracheophyta</taxon>
        <taxon>Spermatophyta</taxon>
        <taxon>Magnoliopsida</taxon>
        <taxon>Ranunculales</taxon>
        <taxon>Ranunculaceae</taxon>
        <taxon>Coptidoideae</taxon>
        <taxon>Coptis</taxon>
    </lineage>
</organism>
<comment type="caution">
    <text evidence="3">The sequence shown here is derived from an EMBL/GenBank/DDBJ whole genome shotgun (WGS) entry which is preliminary data.</text>
</comment>
<gene>
    <name evidence="3" type="ORF">IFM89_029626</name>
</gene>
<dbReference type="PROSITE" id="PS51375">
    <property type="entry name" value="PPR"/>
    <property type="match status" value="3"/>
</dbReference>
<feature type="repeat" description="PPR" evidence="2">
    <location>
        <begin position="72"/>
        <end position="106"/>
    </location>
</feature>
<dbReference type="Pfam" id="PF01535">
    <property type="entry name" value="PPR"/>
    <property type="match status" value="2"/>
</dbReference>
<evidence type="ECO:0000313" key="3">
    <source>
        <dbReference type="EMBL" id="KAF9616372.1"/>
    </source>
</evidence>
<dbReference type="InterPro" id="IPR011990">
    <property type="entry name" value="TPR-like_helical_dom_sf"/>
</dbReference>
<accession>A0A835M4R5</accession>
<feature type="repeat" description="PPR" evidence="2">
    <location>
        <begin position="40"/>
        <end position="70"/>
    </location>
</feature>
<proteinExistence type="predicted"/>
<dbReference type="EMBL" id="JADFTS010000003">
    <property type="protein sequence ID" value="KAF9616372.1"/>
    <property type="molecule type" value="Genomic_DNA"/>
</dbReference>
<evidence type="ECO:0008006" key="5">
    <source>
        <dbReference type="Google" id="ProtNLM"/>
    </source>
</evidence>
<evidence type="ECO:0000256" key="2">
    <source>
        <dbReference type="PROSITE-ProRule" id="PRU00708"/>
    </source>
</evidence>
<dbReference type="NCBIfam" id="TIGR00756">
    <property type="entry name" value="PPR"/>
    <property type="match status" value="2"/>
</dbReference>
<dbReference type="GO" id="GO:0009451">
    <property type="term" value="P:RNA modification"/>
    <property type="evidence" value="ECO:0007669"/>
    <property type="project" value="InterPro"/>
</dbReference>
<dbReference type="OrthoDB" id="733157at2759"/>
<dbReference type="Gene3D" id="1.25.40.10">
    <property type="entry name" value="Tetratricopeptide repeat domain"/>
    <property type="match status" value="3"/>
</dbReference>
<dbReference type="Proteomes" id="UP000631114">
    <property type="component" value="Unassembled WGS sequence"/>
</dbReference>
<dbReference type="AlphaFoldDB" id="A0A835M4R5"/>
<dbReference type="InterPro" id="IPR046960">
    <property type="entry name" value="PPR_At4g14850-like_plant"/>
</dbReference>
<sequence length="322" mass="36302">MTQPDLVSYSLVLKSCIRSFNFDRGKLVHSLLIESGLKLDNVVKNSLISLYSKCGDWETANLIFEAMEKDRDLVSWSAMISCFANNHRKFEAITLFYDMLESGHYPNEFCFTAVIRACRDYDNAWIGRVVFGSVLKSGYFESNLCVGCELIELFTKGMGDLDSARKVFDRMPERNAVSWTLMITRYAQCGLAKDAVDLFLEMELSEFVPDSFTLSSVISACAELESFQLGQQLHSRVIRSGLALDVCVGCSMVDMYAKCATGGSFDESRKVFDRMPNHNVMSWTAIITGYVQCGGHDYEAIYLFCEMIHGPFGQIISLFLVY</sequence>
<dbReference type="FunFam" id="1.25.40.10:FF:000285">
    <property type="entry name" value="Pentatricopeptide repeat-containing protein, chloroplastic"/>
    <property type="match status" value="1"/>
</dbReference>
<protein>
    <recommendedName>
        <fullName evidence="5">Pentatricopeptide repeat-containing protein</fullName>
    </recommendedName>
</protein>